<organism evidence="4 5">
    <name type="scientific">Catenuloplanes indicus</name>
    <dbReference type="NCBI Taxonomy" id="137267"/>
    <lineage>
        <taxon>Bacteria</taxon>
        <taxon>Bacillati</taxon>
        <taxon>Actinomycetota</taxon>
        <taxon>Actinomycetes</taxon>
        <taxon>Micromonosporales</taxon>
        <taxon>Micromonosporaceae</taxon>
        <taxon>Catenuloplanes</taxon>
    </lineage>
</organism>
<protein>
    <submittedName>
        <fullName evidence="4">F0F1-type ATP synthase membrane subunit b/b</fullName>
    </submittedName>
</protein>
<name>A0AAE3W2F1_9ACTN</name>
<comment type="caution">
    <text evidence="4">The sequence shown here is derived from an EMBL/GenBank/DDBJ whole genome shotgun (WGS) entry which is preliminary data.</text>
</comment>
<feature type="chain" id="PRO_5041915134" evidence="3">
    <location>
        <begin position="20"/>
        <end position="391"/>
    </location>
</feature>
<feature type="coiled-coil region" evidence="1">
    <location>
        <begin position="48"/>
        <end position="75"/>
    </location>
</feature>
<keyword evidence="5" id="KW-1185">Reference proteome</keyword>
<proteinExistence type="predicted"/>
<evidence type="ECO:0000256" key="1">
    <source>
        <dbReference type="SAM" id="Coils"/>
    </source>
</evidence>
<dbReference type="RefSeq" id="WP_307241145.1">
    <property type="nucleotide sequence ID" value="NZ_JAUSUZ010000001.1"/>
</dbReference>
<gene>
    <name evidence="4" type="ORF">J2S42_003909</name>
</gene>
<keyword evidence="1" id="KW-0175">Coiled coil</keyword>
<dbReference type="EMBL" id="JAUSUZ010000001">
    <property type="protein sequence ID" value="MDQ0367240.1"/>
    <property type="molecule type" value="Genomic_DNA"/>
</dbReference>
<accession>A0AAE3W2F1</accession>
<evidence type="ECO:0000256" key="3">
    <source>
        <dbReference type="SAM" id="SignalP"/>
    </source>
</evidence>
<dbReference type="AlphaFoldDB" id="A0AAE3W2F1"/>
<evidence type="ECO:0000313" key="4">
    <source>
        <dbReference type="EMBL" id="MDQ0367240.1"/>
    </source>
</evidence>
<feature type="coiled-coil region" evidence="1">
    <location>
        <begin position="315"/>
        <end position="342"/>
    </location>
</feature>
<keyword evidence="3" id="KW-0732">Signal</keyword>
<feature type="compositionally biased region" description="Gly residues" evidence="2">
    <location>
        <begin position="126"/>
        <end position="155"/>
    </location>
</feature>
<feature type="region of interest" description="Disordered" evidence="2">
    <location>
        <begin position="126"/>
        <end position="161"/>
    </location>
</feature>
<dbReference type="Proteomes" id="UP001240236">
    <property type="component" value="Unassembled WGS sequence"/>
</dbReference>
<sequence length="391" mass="39125">MIAVGTLTLLGGGLGVAMAGTGSSSASGQTIVCPTVEDKLPAIPASAQAEVDRNLALLETQIQEANNRLATSAGEGGANFVQNAILGPLADKRASTIDRIAISIGRTAEKPTNLGGLAECSLSAGGGGGAEAGGDEQAGGEGENAGGNEGGGNTGTGAISCPDVAGELPAIPAQAQAEVDRNLELLDTQIAEANQRLVDTVGQGGANFVQNAILGPLEDKRVATINRIATAIGRNAERPNLDVATLAPCELNEDEVPVVDPVEGGNGNNGNNNGGNAGAGFTQLVINEGNDGGSDGAFSCPTVADQLPAIPNQALAEVESNLAQLEKQIQEAETRLANSAGQGGANFVQNAINGPLEDKRVAAINRIATAIGRHTDKPQLDVANLAPCTVS</sequence>
<feature type="signal peptide" evidence="3">
    <location>
        <begin position="1"/>
        <end position="19"/>
    </location>
</feature>
<evidence type="ECO:0000313" key="5">
    <source>
        <dbReference type="Proteomes" id="UP001240236"/>
    </source>
</evidence>
<reference evidence="4 5" key="1">
    <citation type="submission" date="2023-07" db="EMBL/GenBank/DDBJ databases">
        <title>Sequencing the genomes of 1000 actinobacteria strains.</title>
        <authorList>
            <person name="Klenk H.-P."/>
        </authorList>
    </citation>
    <scope>NUCLEOTIDE SEQUENCE [LARGE SCALE GENOMIC DNA]</scope>
    <source>
        <strain evidence="4 5">DSM 44709</strain>
    </source>
</reference>
<evidence type="ECO:0000256" key="2">
    <source>
        <dbReference type="SAM" id="MobiDB-lite"/>
    </source>
</evidence>